<accession>A0A5A5T8W9</accession>
<dbReference type="OrthoDB" id="163384at2"/>
<dbReference type="EMBL" id="BIXY01000016">
    <property type="protein sequence ID" value="GCF07931.1"/>
    <property type="molecule type" value="Genomic_DNA"/>
</dbReference>
<feature type="transmembrane region" description="Helical" evidence="1">
    <location>
        <begin position="6"/>
        <end position="26"/>
    </location>
</feature>
<evidence type="ECO:0000313" key="3">
    <source>
        <dbReference type="Proteomes" id="UP000322530"/>
    </source>
</evidence>
<keyword evidence="3" id="KW-1185">Reference proteome</keyword>
<dbReference type="Proteomes" id="UP000322530">
    <property type="component" value="Unassembled WGS sequence"/>
</dbReference>
<keyword evidence="1" id="KW-1133">Transmembrane helix</keyword>
<keyword evidence="1" id="KW-0472">Membrane</keyword>
<organism evidence="2 3">
    <name type="scientific">Dictyobacter arantiisoli</name>
    <dbReference type="NCBI Taxonomy" id="2014874"/>
    <lineage>
        <taxon>Bacteria</taxon>
        <taxon>Bacillati</taxon>
        <taxon>Chloroflexota</taxon>
        <taxon>Ktedonobacteria</taxon>
        <taxon>Ktedonobacterales</taxon>
        <taxon>Dictyobacteraceae</taxon>
        <taxon>Dictyobacter</taxon>
    </lineage>
</organism>
<evidence type="ECO:0000313" key="2">
    <source>
        <dbReference type="EMBL" id="GCF07931.1"/>
    </source>
</evidence>
<gene>
    <name evidence="2" type="ORF">KDI_14950</name>
</gene>
<reference evidence="2 3" key="1">
    <citation type="submission" date="2019-01" db="EMBL/GenBank/DDBJ databases">
        <title>Draft genome sequence of Dictyobacter sp. Uno17.</title>
        <authorList>
            <person name="Wang C.M."/>
            <person name="Zheng Y."/>
            <person name="Sakai Y."/>
            <person name="Abe K."/>
            <person name="Yokota A."/>
            <person name="Yabe S."/>
        </authorList>
    </citation>
    <scope>NUCLEOTIDE SEQUENCE [LARGE SCALE GENOMIC DNA]</scope>
    <source>
        <strain evidence="2 3">Uno17</strain>
    </source>
</reference>
<dbReference type="RefSeq" id="WP_149400935.1">
    <property type="nucleotide sequence ID" value="NZ_BIXY01000016.1"/>
</dbReference>
<feature type="transmembrane region" description="Helical" evidence="1">
    <location>
        <begin position="60"/>
        <end position="81"/>
    </location>
</feature>
<protein>
    <recommendedName>
        <fullName evidence="4">Transglycosylase</fullName>
    </recommendedName>
</protein>
<name>A0A5A5T8W9_9CHLR</name>
<dbReference type="AlphaFoldDB" id="A0A5A5T8W9"/>
<feature type="transmembrane region" description="Helical" evidence="1">
    <location>
        <begin position="33"/>
        <end position="54"/>
    </location>
</feature>
<evidence type="ECO:0000256" key="1">
    <source>
        <dbReference type="SAM" id="Phobius"/>
    </source>
</evidence>
<sequence>MHFTIGNFIVWLIIALIGAFIGEMIARRRTRDGLIGATIIGFLGMIIVVGILGLHFAGDYIIGGAPLFTSLLVAAILVALWSGLGYHRVYRPGYERYYRRRGSYVRRPRRTRRRRWF</sequence>
<keyword evidence="1" id="KW-0812">Transmembrane</keyword>
<proteinExistence type="predicted"/>
<evidence type="ECO:0008006" key="4">
    <source>
        <dbReference type="Google" id="ProtNLM"/>
    </source>
</evidence>
<comment type="caution">
    <text evidence="2">The sequence shown here is derived from an EMBL/GenBank/DDBJ whole genome shotgun (WGS) entry which is preliminary data.</text>
</comment>